<evidence type="ECO:0000313" key="9">
    <source>
        <dbReference type="Proteomes" id="UP001501358"/>
    </source>
</evidence>
<keyword evidence="9" id="KW-1185">Reference proteome</keyword>
<dbReference type="Pfam" id="PF07669">
    <property type="entry name" value="Eco57I"/>
    <property type="match status" value="1"/>
</dbReference>
<dbReference type="Proteomes" id="UP001501358">
    <property type="component" value="Unassembled WGS sequence"/>
</dbReference>
<dbReference type="PRINTS" id="PR00507">
    <property type="entry name" value="N12N6MTFRASE"/>
</dbReference>
<evidence type="ECO:0000256" key="4">
    <source>
        <dbReference type="ARBA" id="ARBA00022691"/>
    </source>
</evidence>
<accession>A0ABN3LWX9</accession>
<gene>
    <name evidence="8" type="ORF">GCM10010406_29800</name>
</gene>
<evidence type="ECO:0000256" key="5">
    <source>
        <dbReference type="ARBA" id="ARBA00047942"/>
    </source>
</evidence>
<dbReference type="InterPro" id="IPR002052">
    <property type="entry name" value="DNA_methylase_N6_adenine_CS"/>
</dbReference>
<reference evidence="8 9" key="1">
    <citation type="journal article" date="2019" name="Int. J. Syst. Evol. Microbiol.">
        <title>The Global Catalogue of Microorganisms (GCM) 10K type strain sequencing project: providing services to taxonomists for standard genome sequencing and annotation.</title>
        <authorList>
            <consortium name="The Broad Institute Genomics Platform"/>
            <consortium name="The Broad Institute Genome Sequencing Center for Infectious Disease"/>
            <person name="Wu L."/>
            <person name="Ma J."/>
        </authorList>
    </citation>
    <scope>NUCLEOTIDE SEQUENCE [LARGE SCALE GENOMIC DNA]</scope>
    <source>
        <strain evidence="8 9">JCM 6307</strain>
    </source>
</reference>
<dbReference type="PANTHER" id="PTHR33841:SF1">
    <property type="entry name" value="DNA METHYLTRANSFERASE A"/>
    <property type="match status" value="1"/>
</dbReference>
<dbReference type="PANTHER" id="PTHR33841">
    <property type="entry name" value="DNA METHYLTRANSFERASE YEEA-RELATED"/>
    <property type="match status" value="1"/>
</dbReference>
<feature type="region of interest" description="Disordered" evidence="6">
    <location>
        <begin position="1419"/>
        <end position="1469"/>
    </location>
</feature>
<organism evidence="8 9">
    <name type="scientific">Streptomyces thermolineatus</name>
    <dbReference type="NCBI Taxonomy" id="44033"/>
    <lineage>
        <taxon>Bacteria</taxon>
        <taxon>Bacillati</taxon>
        <taxon>Actinomycetota</taxon>
        <taxon>Actinomycetes</taxon>
        <taxon>Kitasatosporales</taxon>
        <taxon>Streptomycetaceae</taxon>
        <taxon>Streptomyces</taxon>
    </lineage>
</organism>
<dbReference type="EC" id="2.1.1.72" evidence="1"/>
<dbReference type="PROSITE" id="PS00092">
    <property type="entry name" value="N6_MTASE"/>
    <property type="match status" value="1"/>
</dbReference>
<comment type="caution">
    <text evidence="8">The sequence shown here is derived from an EMBL/GenBank/DDBJ whole genome shotgun (WGS) entry which is preliminary data.</text>
</comment>
<evidence type="ECO:0000256" key="2">
    <source>
        <dbReference type="ARBA" id="ARBA00022603"/>
    </source>
</evidence>
<keyword evidence="2" id="KW-0489">Methyltransferase</keyword>
<protein>
    <recommendedName>
        <fullName evidence="1">site-specific DNA-methyltransferase (adenine-specific)</fullName>
        <ecNumber evidence="1">2.1.1.72</ecNumber>
    </recommendedName>
</protein>
<feature type="domain" description="Type II methyltransferase M.TaqI-like" evidence="7">
    <location>
        <begin position="724"/>
        <end position="1005"/>
    </location>
</feature>
<dbReference type="InterPro" id="IPR050953">
    <property type="entry name" value="N4_N6_ade-DNA_methylase"/>
</dbReference>
<dbReference type="EMBL" id="BAAATA010000015">
    <property type="protein sequence ID" value="GAA2491744.1"/>
    <property type="molecule type" value="Genomic_DNA"/>
</dbReference>
<name>A0ABN3LWX9_9ACTN</name>
<proteinExistence type="predicted"/>
<evidence type="ECO:0000313" key="8">
    <source>
        <dbReference type="EMBL" id="GAA2491744.1"/>
    </source>
</evidence>
<evidence type="ECO:0000259" key="7">
    <source>
        <dbReference type="Pfam" id="PF07669"/>
    </source>
</evidence>
<dbReference type="RefSeq" id="WP_344383676.1">
    <property type="nucleotide sequence ID" value="NZ_BAAATA010000015.1"/>
</dbReference>
<keyword evidence="4" id="KW-0949">S-adenosyl-L-methionine</keyword>
<evidence type="ECO:0000256" key="3">
    <source>
        <dbReference type="ARBA" id="ARBA00022679"/>
    </source>
</evidence>
<feature type="region of interest" description="Disordered" evidence="6">
    <location>
        <begin position="1"/>
        <end position="31"/>
    </location>
</feature>
<keyword evidence="3" id="KW-0808">Transferase</keyword>
<comment type="catalytic activity">
    <reaction evidence="5">
        <text>a 2'-deoxyadenosine in DNA + S-adenosyl-L-methionine = an N(6)-methyl-2'-deoxyadenosine in DNA + S-adenosyl-L-homocysteine + H(+)</text>
        <dbReference type="Rhea" id="RHEA:15197"/>
        <dbReference type="Rhea" id="RHEA-COMP:12418"/>
        <dbReference type="Rhea" id="RHEA-COMP:12419"/>
        <dbReference type="ChEBI" id="CHEBI:15378"/>
        <dbReference type="ChEBI" id="CHEBI:57856"/>
        <dbReference type="ChEBI" id="CHEBI:59789"/>
        <dbReference type="ChEBI" id="CHEBI:90615"/>
        <dbReference type="ChEBI" id="CHEBI:90616"/>
        <dbReference type="EC" id="2.1.1.72"/>
    </reaction>
</comment>
<dbReference type="InterPro" id="IPR011639">
    <property type="entry name" value="MethylTrfase_TaqI-like_dom"/>
</dbReference>
<dbReference type="InterPro" id="IPR029063">
    <property type="entry name" value="SAM-dependent_MTases_sf"/>
</dbReference>
<evidence type="ECO:0000256" key="6">
    <source>
        <dbReference type="SAM" id="MobiDB-lite"/>
    </source>
</evidence>
<evidence type="ECO:0000256" key="1">
    <source>
        <dbReference type="ARBA" id="ARBA00011900"/>
    </source>
</evidence>
<dbReference type="SUPFAM" id="SSF53335">
    <property type="entry name" value="S-adenosyl-L-methionine-dependent methyltransferases"/>
    <property type="match status" value="1"/>
</dbReference>
<dbReference type="Gene3D" id="3.40.50.150">
    <property type="entry name" value="Vaccinia Virus protein VP39"/>
    <property type="match status" value="2"/>
</dbReference>
<sequence>MSPRPAGSRSTAAPRGASSSRGTAASRGMAAAKAKALDGRAQHQEWLDLVEVSGPFLTMPVLRRAWPQLDALDKEQRTRLRARHADWQADPAAARDDWAAYVLRDLLEWRDALALRRGEDDDLLLDRFTVDVPEHDTRLRADFALVEPGTDPAAEPDTAAAAKHIRVLGTLLPAGTAPTARDDRHATWSATPADRLARLLRHHDVPLGIVTDGRWWCLVWAPVGGVTTTAVFDAAGWNEASERTVVRAWISLLRRSRFFEYEEADTLLGLLKKSLEAGEEVTDALGVQVRQAVELLVDAIGRADARAVEHGAEGLHARGVPASEVYRGAVAVMMRVVFLLFAEERGLLPADNEVYATSYSAGRLCAELEARAQADGEGSLEHTTAAWHRLIALFHAVHAGVDHPELHLPAYDGSIFDPQRYAWLESTSPLLPVDDRTVLHMLQAVQYVQIGTGKNRERRRLTFRALDVEQIGYVYEGLLSYDGRRAVDTVVGLIGPVGKEHEVPLRDLEAIAAASKDVKTLAKKVSEAYKEPKPGIGTPAKLEKLLAPLAGEEKEEARRLLLAASRDRDLAERLLPFFGILRRDLRDLPVVIRAGALYVTESALRKNTGTHYTPRFLAEEIVHHALEPLVYEPGPLQTADTEQWRLKSAEDILALKVADIAMGSAAFLVAACRYLGDRLIEAWEKEGREAAVRYRTGRAVDAVTAVDAEQDPVVIEARRQVIEHCLYGVDINPMAVEMAKLSLWLVSMDPTRPFTFLDDRLVAGDSLLGITSMEQIEALHLDPSKGREDIFGWIEGARGRVQGVAAERAAITAIEGRDIAALEQKRQRLRAAEQHTERLRLIGDLISGAALATCASGRVPWYEPESGERMRNLFPKAEQIAGRIGPDDVADDSDAVREARALADEWLASELPDDALDRRPVHWPLVFPEVFIDRQGFDSIVGNPPFLGGQQLTGVMGEAYREWLVDYLAHGKRGSADLVTYFELRVHELLNKVGQAGIIATGTLSQGVNRKVGLDQIIHAGVEIRRAVPSALWPTNSAALKYCAVWSSKAVMSESAARVLGGMVVSRGITTGLTPVTRDLSWAEPLEGNGKVSFIGSYVLGLGFTVPEDRALSWVTEDERYAEVLFPYINGQDVNNSPVHGSDRWVINFHDWPEGKACDYVKPFAQVQREVKPERQRCKSNGEYVLRSPLPQRYWHYAEKRPAMTAAISSLEQCIVLARSSELVVPVIVSARQVFSEKLVVFASSDLGFLGWLSSSLHYWWAIDRGITQPKVPNYTPTDVFETLVRPFIADALRSAGARLNSFRGELMLRRNIGLTATYGLVHDPVCEDDDIVELRRIHEEIDRATIAAYGWHDLLDPTGATPPADPTHETFPLDHGFHETDQGTRYTIGLLARTEIIDRLRQLNHQAYADEVFLGLHKKPKKHPDMPPPSPEAVRRKAEGKGGNAGAGQSPDGGFSDDGLFPPEDALF</sequence>